<sequence>MYKEMLAHDTLLELLNMCDNPHCFEALKEFCVQFSKASSTAEAQEFLQSTDGKVFTGAISLMQTFCKCVGNLFQWENMKSDARDVIFFTQYNGSDGFPLAVRQILSQPEPAETRKGLMGETRTKSRATLQSMVNDVVKTAASHVEGAGLMEQARVSLKSAQDVLADGLTSGFHAHVKSILENWPRIRKSVRKGSCAALEGQLIKFLIHTVSRSKECNISSEDLDSLLKGLDFFRAAEGASERHVQLTEWSTKHNAKLSVDKLTEWFNHFFALGCDSQATMENLSALSDLLKALPGDVGVLTQDLQGKLRAAFLIFVKFLQCEALSPADKDMSAMLDALPALMSILKVGGHPYSDFANATVYGLKQGMSLRIRWKTFFDLGPDTEKRLRKDNRFAGLWSIVNTLSQLTQCEMNLQRLVQASGLSQEQLESARDSKDLTVSLLLVNVAHEWLDRHGFCNDDVKDAIRMLVLKFKTSWLEAQRVLSGIADENLLSWKQKIPEDSTIQAVLDAFQATLGKANGKDFRKALGDCDRVSWRCQIVLAQCEEVVKKLEFLEPFHEEELVAFTNLVSTEALSFVQQRRMTFCEAALGWGVLGLVEYEGLSSKEKNSEDAQVKLGKRKATLREQVTLISSGKLGPFEAEVQQLLLEKAKSSLD</sequence>
<evidence type="ECO:0000313" key="2">
    <source>
        <dbReference type="Proteomes" id="UP001642464"/>
    </source>
</evidence>
<keyword evidence="2" id="KW-1185">Reference proteome</keyword>
<dbReference type="EMBL" id="CAXAMM010003236">
    <property type="protein sequence ID" value="CAK8999044.1"/>
    <property type="molecule type" value="Genomic_DNA"/>
</dbReference>
<proteinExistence type="predicted"/>
<evidence type="ECO:0000313" key="1">
    <source>
        <dbReference type="EMBL" id="CAK8999044.1"/>
    </source>
</evidence>
<protein>
    <submittedName>
        <fullName evidence="1">Uncharacterized protein</fullName>
    </submittedName>
</protein>
<accession>A0ABP0I914</accession>
<dbReference type="Proteomes" id="UP001642464">
    <property type="component" value="Unassembled WGS sequence"/>
</dbReference>
<name>A0ABP0I914_9DINO</name>
<gene>
    <name evidence="1" type="ORF">SCF082_LOCUS5895</name>
</gene>
<comment type="caution">
    <text evidence="1">The sequence shown here is derived from an EMBL/GenBank/DDBJ whole genome shotgun (WGS) entry which is preliminary data.</text>
</comment>
<organism evidence="1 2">
    <name type="scientific">Durusdinium trenchii</name>
    <dbReference type="NCBI Taxonomy" id="1381693"/>
    <lineage>
        <taxon>Eukaryota</taxon>
        <taxon>Sar</taxon>
        <taxon>Alveolata</taxon>
        <taxon>Dinophyceae</taxon>
        <taxon>Suessiales</taxon>
        <taxon>Symbiodiniaceae</taxon>
        <taxon>Durusdinium</taxon>
    </lineage>
</organism>
<reference evidence="1 2" key="1">
    <citation type="submission" date="2024-02" db="EMBL/GenBank/DDBJ databases">
        <authorList>
            <person name="Chen Y."/>
            <person name="Shah S."/>
            <person name="Dougan E. K."/>
            <person name="Thang M."/>
            <person name="Chan C."/>
        </authorList>
    </citation>
    <scope>NUCLEOTIDE SEQUENCE [LARGE SCALE GENOMIC DNA]</scope>
</reference>